<protein>
    <recommendedName>
        <fullName evidence="5">15-hydroxyprostaglandin dehydrogenase [NAD(+)]</fullName>
        <ecNumber evidence="3">1.1.1.141</ecNumber>
        <ecNumber evidence="4">1.1.1.232</ecNumber>
    </recommendedName>
    <alternativeName>
        <fullName evidence="7">Eicosanoid/docosanoid dehydrogenase [NAD(+)]</fullName>
    </alternativeName>
    <alternativeName>
        <fullName evidence="6">Prostaglandin dehydrogenase 1</fullName>
    </alternativeName>
</protein>
<dbReference type="SUPFAM" id="SSF51735">
    <property type="entry name" value="NAD(P)-binding Rossmann-fold domains"/>
    <property type="match status" value="1"/>
</dbReference>
<evidence type="ECO:0000256" key="8">
    <source>
        <dbReference type="ARBA" id="ARBA00045705"/>
    </source>
</evidence>
<comment type="catalytic activity">
    <reaction evidence="12">
        <text>15-oxo-(5S,6R)-dihydroxy-(7E,9E,11Z)-eicosatrienoate + NADH + H(+) = (5S,6R,15S)-trihydroxy-(7E,9E,11Z)-eicosatrienoate + NAD(+)</text>
        <dbReference type="Rhea" id="RHEA:41596"/>
        <dbReference type="ChEBI" id="CHEBI:15378"/>
        <dbReference type="ChEBI" id="CHEBI:57540"/>
        <dbReference type="ChEBI" id="CHEBI:57945"/>
        <dbReference type="ChEBI" id="CHEBI:78325"/>
        <dbReference type="ChEBI" id="CHEBI:78329"/>
    </reaction>
    <physiologicalReaction direction="left-to-right" evidence="12">
        <dbReference type="Rhea" id="RHEA:41597"/>
    </physiologicalReaction>
</comment>
<dbReference type="PANTHER" id="PTHR44229">
    <property type="entry name" value="15-HYDROXYPROSTAGLANDIN DEHYDROGENASE [NAD(+)]"/>
    <property type="match status" value="1"/>
</dbReference>
<dbReference type="InterPro" id="IPR036291">
    <property type="entry name" value="NAD(P)-bd_dom_sf"/>
</dbReference>
<evidence type="ECO:0000256" key="2">
    <source>
        <dbReference type="ARBA" id="ARBA00023002"/>
    </source>
</evidence>
<dbReference type="Pfam" id="PF00106">
    <property type="entry name" value="adh_short"/>
    <property type="match status" value="1"/>
</dbReference>
<dbReference type="AlphaFoldDB" id="A0A2L2YGJ5"/>
<evidence type="ECO:0000256" key="21">
    <source>
        <dbReference type="ARBA" id="ARBA00049188"/>
    </source>
</evidence>
<dbReference type="GO" id="GO:0005737">
    <property type="term" value="C:cytoplasm"/>
    <property type="evidence" value="ECO:0007669"/>
    <property type="project" value="TreeGrafter"/>
</dbReference>
<keyword evidence="2" id="KW-0560">Oxidoreductase</keyword>
<evidence type="ECO:0000256" key="6">
    <source>
        <dbReference type="ARBA" id="ARBA00041812"/>
    </source>
</evidence>
<dbReference type="Gene3D" id="3.40.50.720">
    <property type="entry name" value="NAD(P)-binding Rossmann-like Domain"/>
    <property type="match status" value="1"/>
</dbReference>
<sequence length="245" mass="26156">MTLEGKVALVTGGGRGIGKAYCMALLNEGTKVCICDLNEDTSTELIKNLPTNLQANIFFKKTDVTDNNDFKDAFDKTIDRFGRIDIVVNNAGVAGENTWRKTIDVNFIGVLHGIKLGLQYLSLENGGLGGFIINTASVAGLSGCPVGPVYSATKYAVVGLTKSYGSDYHFNKTGVKVNAICPGAVDTALLRNFASSCVDEEEGIAVVKRQSYTELENIGQALIKVLKDNKNGSLLRIESAGMGYV</sequence>
<evidence type="ECO:0000256" key="10">
    <source>
        <dbReference type="ARBA" id="ARBA00047672"/>
    </source>
</evidence>
<evidence type="ECO:0000256" key="9">
    <source>
        <dbReference type="ARBA" id="ARBA00047325"/>
    </source>
</evidence>
<comment type="catalytic activity">
    <reaction evidence="17">
        <text>prostaglandin A1 + NAD(+) = 15-oxo-prostaglandin A1 + NADH + H(+)</text>
        <dbReference type="Rhea" id="RHEA:41263"/>
        <dbReference type="ChEBI" id="CHEBI:15378"/>
        <dbReference type="ChEBI" id="CHEBI:57398"/>
        <dbReference type="ChEBI" id="CHEBI:57540"/>
        <dbReference type="ChEBI" id="CHEBI:57945"/>
        <dbReference type="ChEBI" id="CHEBI:85072"/>
    </reaction>
    <physiologicalReaction direction="left-to-right" evidence="17">
        <dbReference type="Rhea" id="RHEA:41264"/>
    </physiologicalReaction>
</comment>
<dbReference type="InterPro" id="IPR020904">
    <property type="entry name" value="Sc_DH/Rdtase_CS"/>
</dbReference>
<evidence type="ECO:0000256" key="1">
    <source>
        <dbReference type="ARBA" id="ARBA00006484"/>
    </source>
</evidence>
<dbReference type="PANTHER" id="PTHR44229:SF4">
    <property type="entry name" value="15-HYDROXYPROSTAGLANDIN DEHYDROGENASE [NAD(+)]"/>
    <property type="match status" value="1"/>
</dbReference>
<dbReference type="GO" id="GO:0047034">
    <property type="term" value="F:15-hydroxyicosatetraenoate dehydrogenase activity"/>
    <property type="evidence" value="ECO:0007669"/>
    <property type="project" value="UniProtKB-EC"/>
</dbReference>
<comment type="catalytic activity">
    <reaction evidence="21">
        <text>resolvin E1 + NAD(+) = 18-oxo-resolvin E1 + NADH + H(+)</text>
        <dbReference type="Rhea" id="RHEA:49244"/>
        <dbReference type="ChEBI" id="CHEBI:15378"/>
        <dbReference type="ChEBI" id="CHEBI:57540"/>
        <dbReference type="ChEBI" id="CHEBI:57945"/>
        <dbReference type="ChEBI" id="CHEBI:91000"/>
        <dbReference type="ChEBI" id="CHEBI:91001"/>
    </reaction>
    <physiologicalReaction direction="left-to-right" evidence="21">
        <dbReference type="Rhea" id="RHEA:49245"/>
    </physiologicalReaction>
</comment>
<evidence type="ECO:0000256" key="19">
    <source>
        <dbReference type="ARBA" id="ARBA00048921"/>
    </source>
</evidence>
<comment type="catalytic activity">
    <reaction evidence="13">
        <text>(11R)-hydroxy-(5Z,8Z,12E,14Z)-eicosatetraenoate + NAD(+) = 11-oxo-(5Z,8Z,12E,14Z)-eicosatetraenoate + NADH + H(+)</text>
        <dbReference type="Rhea" id="RHEA:48640"/>
        <dbReference type="ChEBI" id="CHEBI:15378"/>
        <dbReference type="ChEBI" id="CHEBI:57540"/>
        <dbReference type="ChEBI" id="CHEBI:57945"/>
        <dbReference type="ChEBI" id="CHEBI:78836"/>
        <dbReference type="ChEBI" id="CHEBI:90697"/>
    </reaction>
    <physiologicalReaction direction="left-to-right" evidence="13">
        <dbReference type="Rhea" id="RHEA:48641"/>
    </physiologicalReaction>
</comment>
<comment type="similarity">
    <text evidence="1 22">Belongs to the short-chain dehydrogenases/reductases (SDR) family.</text>
</comment>
<dbReference type="OrthoDB" id="6427306at2759"/>
<evidence type="ECO:0000256" key="20">
    <source>
        <dbReference type="ARBA" id="ARBA00049151"/>
    </source>
</evidence>
<reference evidence="23" key="1">
    <citation type="journal article" date="2016" name="Mol. Ecol. Resour.">
        <title>Evaluation of the impact of RNA preservation methods of spiders for de novo transcriptome assembly.</title>
        <authorList>
            <person name="Kono N."/>
            <person name="Nakamura H."/>
            <person name="Ito Y."/>
            <person name="Tomita M."/>
            <person name="Arakawa K."/>
        </authorList>
    </citation>
    <scope>NUCLEOTIDE SEQUENCE</scope>
    <source>
        <tissue evidence="23">Whole body</tissue>
    </source>
</reference>
<evidence type="ECO:0000256" key="17">
    <source>
        <dbReference type="ARBA" id="ARBA00048611"/>
    </source>
</evidence>
<evidence type="ECO:0000256" key="18">
    <source>
        <dbReference type="ARBA" id="ARBA00048739"/>
    </source>
</evidence>
<name>A0A2L2YGJ5_PARTP</name>
<comment type="catalytic activity">
    <reaction evidence="14">
        <text>resolvin D1 + NAD(+) = 17-oxoresolvin D1 + NADH + H(+)</text>
        <dbReference type="Rhea" id="RHEA:50128"/>
        <dbReference type="ChEBI" id="CHEBI:15378"/>
        <dbReference type="ChEBI" id="CHEBI:57540"/>
        <dbReference type="ChEBI" id="CHEBI:57945"/>
        <dbReference type="ChEBI" id="CHEBI:132079"/>
        <dbReference type="ChEBI" id="CHEBI:132081"/>
    </reaction>
    <physiologicalReaction direction="left-to-right" evidence="14">
        <dbReference type="Rhea" id="RHEA:50129"/>
    </physiologicalReaction>
</comment>
<dbReference type="PROSITE" id="PS00061">
    <property type="entry name" value="ADH_SHORT"/>
    <property type="match status" value="1"/>
</dbReference>
<dbReference type="FunFam" id="3.40.50.720:FF:000149">
    <property type="entry name" value="15-hydroxyprostaglandin dehydrogenase [NAD(+)]"/>
    <property type="match status" value="1"/>
</dbReference>
<evidence type="ECO:0000256" key="11">
    <source>
        <dbReference type="ARBA" id="ARBA00048008"/>
    </source>
</evidence>
<evidence type="ECO:0000256" key="12">
    <source>
        <dbReference type="ARBA" id="ARBA00048140"/>
    </source>
</evidence>
<dbReference type="PRINTS" id="PR00081">
    <property type="entry name" value="GDHRDH"/>
</dbReference>
<evidence type="ECO:0000256" key="4">
    <source>
        <dbReference type="ARBA" id="ARBA00039060"/>
    </source>
</evidence>
<dbReference type="EC" id="1.1.1.232" evidence="4"/>
<comment type="catalytic activity">
    <reaction evidence="20">
        <text>(15S)-hydroxy-(5Z,8Z,11Z,13E)-eicosatetraenoate + NAD(+) = 15-oxo-(5Z,8Z,11Z,13E)-eicosatetraenoate + NADH + H(+)</text>
        <dbReference type="Rhea" id="RHEA:23260"/>
        <dbReference type="ChEBI" id="CHEBI:15378"/>
        <dbReference type="ChEBI" id="CHEBI:57409"/>
        <dbReference type="ChEBI" id="CHEBI:57410"/>
        <dbReference type="ChEBI" id="CHEBI:57540"/>
        <dbReference type="ChEBI" id="CHEBI:57945"/>
        <dbReference type="EC" id="1.1.1.232"/>
    </reaction>
    <physiologicalReaction direction="left-to-right" evidence="20">
        <dbReference type="Rhea" id="RHEA:23261"/>
    </physiologicalReaction>
</comment>
<evidence type="ECO:0000256" key="14">
    <source>
        <dbReference type="ARBA" id="ARBA00048170"/>
    </source>
</evidence>
<dbReference type="EC" id="1.1.1.141" evidence="3"/>
<comment type="catalytic activity">
    <reaction evidence="18">
        <text>prostaglandin E2 + NAD(+) = 15-oxoprostaglandin E2 + NADH + H(+)</text>
        <dbReference type="Rhea" id="RHEA:11876"/>
        <dbReference type="ChEBI" id="CHEBI:15378"/>
        <dbReference type="ChEBI" id="CHEBI:57400"/>
        <dbReference type="ChEBI" id="CHEBI:57540"/>
        <dbReference type="ChEBI" id="CHEBI:57945"/>
        <dbReference type="ChEBI" id="CHEBI:606564"/>
        <dbReference type="EC" id="1.1.1.141"/>
    </reaction>
    <physiologicalReaction direction="left-to-right" evidence="18">
        <dbReference type="Rhea" id="RHEA:11877"/>
    </physiologicalReaction>
</comment>
<evidence type="ECO:0000256" key="7">
    <source>
        <dbReference type="ARBA" id="ARBA00042026"/>
    </source>
</evidence>
<dbReference type="PRINTS" id="PR00080">
    <property type="entry name" value="SDRFAMILY"/>
</dbReference>
<comment type="catalytic activity">
    <reaction evidence="11">
        <text>14-hydroxy-(4Z,7Z,10Z,12E,16Z,19Z)-docosahexaenoate + NAD(+) = 14-oxo-(4Z,7Z,10Z,12E,16Z,19Z)-docosahexaenoate + NADH + H(+)</text>
        <dbReference type="Rhea" id="RHEA:48952"/>
        <dbReference type="ChEBI" id="CHEBI:15378"/>
        <dbReference type="ChEBI" id="CHEBI:57540"/>
        <dbReference type="ChEBI" id="CHEBI:57945"/>
        <dbReference type="ChEBI" id="CHEBI:90866"/>
        <dbReference type="ChEBI" id="CHEBI:90867"/>
    </reaction>
    <physiologicalReaction direction="left-to-right" evidence="11">
        <dbReference type="Rhea" id="RHEA:48953"/>
    </physiologicalReaction>
</comment>
<comment type="catalytic activity">
    <reaction evidence="19">
        <text>resolvin D2 + NAD(+) = 16-oxoresolvin D2 + NADH + H(+)</text>
        <dbReference type="Rhea" id="RHEA:53588"/>
        <dbReference type="ChEBI" id="CHEBI:15378"/>
        <dbReference type="ChEBI" id="CHEBI:57540"/>
        <dbReference type="ChEBI" id="CHEBI:57945"/>
        <dbReference type="ChEBI" id="CHEBI:133367"/>
        <dbReference type="ChEBI" id="CHEBI:137498"/>
    </reaction>
    <physiologicalReaction direction="left-to-right" evidence="19">
        <dbReference type="Rhea" id="RHEA:53589"/>
    </physiologicalReaction>
</comment>
<evidence type="ECO:0000256" key="16">
    <source>
        <dbReference type="ARBA" id="ARBA00048535"/>
    </source>
</evidence>
<dbReference type="GO" id="GO:0016404">
    <property type="term" value="F:15-hydroxyprostaglandin dehydrogenase (NAD+) activity"/>
    <property type="evidence" value="ECO:0007669"/>
    <property type="project" value="UniProtKB-EC"/>
</dbReference>
<proteinExistence type="evidence at transcript level"/>
<dbReference type="EMBL" id="IAAA01024749">
    <property type="protein sequence ID" value="LAA06468.1"/>
    <property type="molecule type" value="mRNA"/>
</dbReference>
<organism evidence="23">
    <name type="scientific">Parasteatoda tepidariorum</name>
    <name type="common">Common house spider</name>
    <name type="synonym">Achaearanea tepidariorum</name>
    <dbReference type="NCBI Taxonomy" id="114398"/>
    <lineage>
        <taxon>Eukaryota</taxon>
        <taxon>Metazoa</taxon>
        <taxon>Ecdysozoa</taxon>
        <taxon>Arthropoda</taxon>
        <taxon>Chelicerata</taxon>
        <taxon>Arachnida</taxon>
        <taxon>Araneae</taxon>
        <taxon>Araneomorphae</taxon>
        <taxon>Entelegynae</taxon>
        <taxon>Araneoidea</taxon>
        <taxon>Theridiidae</taxon>
        <taxon>Parasteatoda</taxon>
    </lineage>
</organism>
<comment type="catalytic activity">
    <reaction evidence="15">
        <text>resolvin D2 + NAD(+) = 7-oxoresolvin D2 + NADH + H(+)</text>
        <dbReference type="Rhea" id="RHEA:53584"/>
        <dbReference type="ChEBI" id="CHEBI:15378"/>
        <dbReference type="ChEBI" id="CHEBI:57540"/>
        <dbReference type="ChEBI" id="CHEBI:57945"/>
        <dbReference type="ChEBI" id="CHEBI:133367"/>
        <dbReference type="ChEBI" id="CHEBI:137497"/>
    </reaction>
    <physiologicalReaction direction="left-to-right" evidence="15">
        <dbReference type="Rhea" id="RHEA:53585"/>
    </physiologicalReaction>
</comment>
<evidence type="ECO:0000256" key="3">
    <source>
        <dbReference type="ARBA" id="ARBA00038968"/>
    </source>
</evidence>
<evidence type="ECO:0000256" key="13">
    <source>
        <dbReference type="ARBA" id="ARBA00048144"/>
    </source>
</evidence>
<evidence type="ECO:0000256" key="5">
    <source>
        <dbReference type="ARBA" id="ARBA00040276"/>
    </source>
</evidence>
<evidence type="ECO:0000313" key="23">
    <source>
        <dbReference type="EMBL" id="LAA06480.1"/>
    </source>
</evidence>
<comment type="catalytic activity">
    <reaction evidence="16">
        <text>lipoxin A4 + NAD(+) = 15-oxo-(5S,6R)-dihydroxy-(7E,9E,11Z,13E)-eicosatetraenoate + NADH + H(+)</text>
        <dbReference type="Rhea" id="RHEA:41572"/>
        <dbReference type="ChEBI" id="CHEBI:15378"/>
        <dbReference type="ChEBI" id="CHEBI:57540"/>
        <dbReference type="ChEBI" id="CHEBI:57945"/>
        <dbReference type="ChEBI" id="CHEBI:67026"/>
        <dbReference type="ChEBI" id="CHEBI:78311"/>
    </reaction>
    <physiologicalReaction direction="left-to-right" evidence="16">
        <dbReference type="Rhea" id="RHEA:41573"/>
    </physiologicalReaction>
</comment>
<evidence type="ECO:0000256" key="15">
    <source>
        <dbReference type="ARBA" id="ARBA00048393"/>
    </source>
</evidence>
<comment type="catalytic activity">
    <reaction evidence="10">
        <text>resolvin D1 + NAD(+) = 8-oxoresolvin D1 + NADH + H(+)</text>
        <dbReference type="Rhea" id="RHEA:50124"/>
        <dbReference type="ChEBI" id="CHEBI:15378"/>
        <dbReference type="ChEBI" id="CHEBI:57540"/>
        <dbReference type="ChEBI" id="CHEBI:57945"/>
        <dbReference type="ChEBI" id="CHEBI:132079"/>
        <dbReference type="ChEBI" id="CHEBI:132080"/>
    </reaction>
    <physiologicalReaction direction="left-to-right" evidence="10">
        <dbReference type="Rhea" id="RHEA:50125"/>
    </physiologicalReaction>
</comment>
<evidence type="ECO:0000256" key="22">
    <source>
        <dbReference type="RuleBase" id="RU000363"/>
    </source>
</evidence>
<comment type="catalytic activity">
    <reaction evidence="9">
        <text>prostaglandin E1 + NAD(+) = 15-oxoprostaglandin E1 + NADH + H(+)</text>
        <dbReference type="Rhea" id="RHEA:16477"/>
        <dbReference type="ChEBI" id="CHEBI:15378"/>
        <dbReference type="ChEBI" id="CHEBI:57397"/>
        <dbReference type="ChEBI" id="CHEBI:57401"/>
        <dbReference type="ChEBI" id="CHEBI:57540"/>
        <dbReference type="ChEBI" id="CHEBI:57945"/>
    </reaction>
    <physiologicalReaction direction="left-to-right" evidence="9">
        <dbReference type="Rhea" id="RHEA:16478"/>
    </physiologicalReaction>
</comment>
<comment type="function">
    <text evidence="8">Catalyzes the NAD-dependent dehydrogenation (oxidation) of a broad array of hydroxylated polyunsaturated fatty acids (mainly eicosanoids and docosanoids, including prostaglandins, lipoxins and resolvins), yielding their corresponding keto (oxo) metabolites. Decreases the levels of the pro-proliferative prostaglandins such as prostaglandin E2 (whose activity is increased in cancer because of an increase in the expression of cyclooxygenase 2) and generates oxo-fatty acid products that can profoundly influence cell function by abrogating pro-inflammatory cytokine expression. Converts resolvins E1, D1 and D2 to their oxo products, which represents a mode of resolvin inactivation. Resolvin E1 plays important roles during the resolution phase of acute inflammation, while resolvins D1 and D2 have a unique role in obesity-induced adipose inflammation.</text>
</comment>
<dbReference type="EMBL" id="IAAA01024751">
    <property type="protein sequence ID" value="LAA06480.1"/>
    <property type="molecule type" value="mRNA"/>
</dbReference>
<dbReference type="InterPro" id="IPR002347">
    <property type="entry name" value="SDR_fam"/>
</dbReference>
<accession>A0A2L2YGJ5</accession>